<dbReference type="CDD" id="cd06577">
    <property type="entry name" value="PASTA_pknB"/>
    <property type="match status" value="1"/>
</dbReference>
<dbReference type="Pfam" id="PF03793">
    <property type="entry name" value="PASTA"/>
    <property type="match status" value="1"/>
</dbReference>
<dbReference type="Gene3D" id="3.30.10.20">
    <property type="match status" value="1"/>
</dbReference>
<evidence type="ECO:0000313" key="3">
    <source>
        <dbReference type="Proteomes" id="UP000191200"/>
    </source>
</evidence>
<name>A0A1J0A5Y7_9ENTE</name>
<evidence type="ECO:0000259" key="1">
    <source>
        <dbReference type="Pfam" id="PF03793"/>
    </source>
</evidence>
<feature type="domain" description="PASTA" evidence="1">
    <location>
        <begin position="11"/>
        <end position="72"/>
    </location>
</feature>
<dbReference type="EMBL" id="CP017267">
    <property type="protein sequence ID" value="APB31327.1"/>
    <property type="molecule type" value="Genomic_DNA"/>
</dbReference>
<keyword evidence="3" id="KW-1185">Reference proteome</keyword>
<reference evidence="2 3" key="1">
    <citation type="submission" date="2016-09" db="EMBL/GenBank/DDBJ databases">
        <title>Vagococcus teuberi sp. nov., isolated from the Malian artisanal sour milk fene.</title>
        <authorList>
            <person name="Wullschleger S."/>
            <person name="Seifert C."/>
            <person name="Baumgartner S."/>
            <person name="Lacroix C."/>
            <person name="Bonfoh B."/>
            <person name="Stevens M.J."/>
            <person name="Meile L."/>
        </authorList>
    </citation>
    <scope>NUCLEOTIDE SEQUENCE [LARGE SCALE GENOMIC DNA]</scope>
    <source>
        <strain evidence="2 3">DSM 21459</strain>
    </source>
</reference>
<sequence length="155" mass="17028">MSVSISVGKAVVVPNFANYSAEEATNVSPDLQVVTKQSFSDNVPFGQLIDQSIEAGKKLTGNDNKTVNVTYSVGRPYIKSFFGQLEGDIPKLIYENFNSKGASVTYEVYYVDSYKEKGQIVNTNAYNQYIPTNAHLVFAISNGRYASLPDEKTTS</sequence>
<proteinExistence type="predicted"/>
<dbReference type="OrthoDB" id="1641593at2"/>
<dbReference type="RefSeq" id="WP_071456920.1">
    <property type="nucleotide sequence ID" value="NZ_CP017267.1"/>
</dbReference>
<accession>A0A1J0A5Y7</accession>
<organism evidence="2 3">
    <name type="scientific">Vagococcus teuberi</name>
    <dbReference type="NCBI Taxonomy" id="519472"/>
    <lineage>
        <taxon>Bacteria</taxon>
        <taxon>Bacillati</taxon>
        <taxon>Bacillota</taxon>
        <taxon>Bacilli</taxon>
        <taxon>Lactobacillales</taxon>
        <taxon>Enterococcaceae</taxon>
        <taxon>Vagococcus</taxon>
    </lineage>
</organism>
<dbReference type="InterPro" id="IPR005543">
    <property type="entry name" value="PASTA_dom"/>
</dbReference>
<dbReference type="AlphaFoldDB" id="A0A1J0A5Y7"/>
<gene>
    <name evidence="2" type="ORF">BHY08_05480</name>
</gene>
<evidence type="ECO:0000313" key="2">
    <source>
        <dbReference type="EMBL" id="APB31327.1"/>
    </source>
</evidence>
<dbReference type="Proteomes" id="UP000191200">
    <property type="component" value="Chromosome"/>
</dbReference>
<dbReference type="STRING" id="519472.BHY08_05480"/>
<protein>
    <recommendedName>
        <fullName evidence="1">PASTA domain-containing protein</fullName>
    </recommendedName>
</protein>
<dbReference type="KEGG" id="vte:BHY08_05480"/>